<protein>
    <recommendedName>
        <fullName evidence="7">RDD domain-containing protein</fullName>
    </recommendedName>
</protein>
<proteinExistence type="predicted"/>
<dbReference type="EMBL" id="LAZR01004867">
    <property type="protein sequence ID" value="KKN04894.1"/>
    <property type="molecule type" value="Genomic_DNA"/>
</dbReference>
<dbReference type="Pfam" id="PF06271">
    <property type="entry name" value="RDD"/>
    <property type="match status" value="1"/>
</dbReference>
<feature type="domain" description="RDD" evidence="7">
    <location>
        <begin position="64"/>
        <end position="196"/>
    </location>
</feature>
<evidence type="ECO:0000259" key="7">
    <source>
        <dbReference type="Pfam" id="PF06271"/>
    </source>
</evidence>
<keyword evidence="5 6" id="KW-0472">Membrane</keyword>
<dbReference type="GO" id="GO:0005886">
    <property type="term" value="C:plasma membrane"/>
    <property type="evidence" value="ECO:0007669"/>
    <property type="project" value="UniProtKB-SubCell"/>
</dbReference>
<comment type="caution">
    <text evidence="8">The sequence shown here is derived from an EMBL/GenBank/DDBJ whole genome shotgun (WGS) entry which is preliminary data.</text>
</comment>
<dbReference type="InterPro" id="IPR010432">
    <property type="entry name" value="RDD"/>
</dbReference>
<feature type="transmembrane region" description="Helical" evidence="6">
    <location>
        <begin position="103"/>
        <end position="124"/>
    </location>
</feature>
<keyword evidence="4 6" id="KW-1133">Transmembrane helix</keyword>
<accession>A0A0F9MG78</accession>
<organism evidence="8">
    <name type="scientific">marine sediment metagenome</name>
    <dbReference type="NCBI Taxonomy" id="412755"/>
    <lineage>
        <taxon>unclassified sequences</taxon>
        <taxon>metagenomes</taxon>
        <taxon>ecological metagenomes</taxon>
    </lineage>
</organism>
<evidence type="ECO:0000256" key="5">
    <source>
        <dbReference type="ARBA" id="ARBA00023136"/>
    </source>
</evidence>
<sequence>MDFVFMDSEIDFSTYTLDELYSSARAIDRETYPDRAKEIDDLIKTREAQSPSENVVSKLAGEKATRSDRLVAAIVDGILGVVCFIPVFMLVGFDNLSQPTLTLSGGLLGYGILSTLVLHGYLMYQRGQTIGKSLMSIRIENLDGTQASFTTIYFKRMLSMQLLSLVPSVGQFIAGFVNPLFIFGKDKRCLHDHFAGTKVSYVD</sequence>
<dbReference type="AlphaFoldDB" id="A0A0F9MG78"/>
<dbReference type="InterPro" id="IPR051791">
    <property type="entry name" value="Pra-immunoreactive"/>
</dbReference>
<keyword evidence="3 6" id="KW-0812">Transmembrane</keyword>
<evidence type="ECO:0000256" key="4">
    <source>
        <dbReference type="ARBA" id="ARBA00022989"/>
    </source>
</evidence>
<evidence type="ECO:0000256" key="6">
    <source>
        <dbReference type="SAM" id="Phobius"/>
    </source>
</evidence>
<gene>
    <name evidence="8" type="ORF">LCGC14_1092830</name>
</gene>
<keyword evidence="2" id="KW-1003">Cell membrane</keyword>
<dbReference type="PANTHER" id="PTHR36115:SF4">
    <property type="entry name" value="MEMBRANE PROTEIN"/>
    <property type="match status" value="1"/>
</dbReference>
<evidence type="ECO:0000256" key="1">
    <source>
        <dbReference type="ARBA" id="ARBA00004651"/>
    </source>
</evidence>
<evidence type="ECO:0000256" key="3">
    <source>
        <dbReference type="ARBA" id="ARBA00022692"/>
    </source>
</evidence>
<name>A0A0F9MG78_9ZZZZ</name>
<evidence type="ECO:0000313" key="8">
    <source>
        <dbReference type="EMBL" id="KKN04894.1"/>
    </source>
</evidence>
<comment type="subcellular location">
    <subcellularLocation>
        <location evidence="1">Cell membrane</location>
        <topology evidence="1">Multi-pass membrane protein</topology>
    </subcellularLocation>
</comment>
<reference evidence="8" key="1">
    <citation type="journal article" date="2015" name="Nature">
        <title>Complex archaea that bridge the gap between prokaryotes and eukaryotes.</title>
        <authorList>
            <person name="Spang A."/>
            <person name="Saw J.H."/>
            <person name="Jorgensen S.L."/>
            <person name="Zaremba-Niedzwiedzka K."/>
            <person name="Martijn J."/>
            <person name="Lind A.E."/>
            <person name="van Eijk R."/>
            <person name="Schleper C."/>
            <person name="Guy L."/>
            <person name="Ettema T.J."/>
        </authorList>
    </citation>
    <scope>NUCLEOTIDE SEQUENCE</scope>
</reference>
<evidence type="ECO:0000256" key="2">
    <source>
        <dbReference type="ARBA" id="ARBA00022475"/>
    </source>
</evidence>
<feature type="transmembrane region" description="Helical" evidence="6">
    <location>
        <begin position="162"/>
        <end position="183"/>
    </location>
</feature>
<dbReference type="PANTHER" id="PTHR36115">
    <property type="entry name" value="PROLINE-RICH ANTIGEN HOMOLOG-RELATED"/>
    <property type="match status" value="1"/>
</dbReference>
<feature type="transmembrane region" description="Helical" evidence="6">
    <location>
        <begin position="70"/>
        <end position="91"/>
    </location>
</feature>